<feature type="transmembrane region" description="Helical" evidence="1">
    <location>
        <begin position="199"/>
        <end position="221"/>
    </location>
</feature>
<feature type="transmembrane region" description="Helical" evidence="1">
    <location>
        <begin position="169"/>
        <end position="187"/>
    </location>
</feature>
<dbReference type="RefSeq" id="WP_224477752.1">
    <property type="nucleotide sequence ID" value="NZ_JAIUJS010000003.1"/>
</dbReference>
<keyword evidence="1" id="KW-0472">Membrane</keyword>
<gene>
    <name evidence="2" type="ORF">LBV24_06315</name>
</gene>
<comment type="caution">
    <text evidence="2">The sequence shown here is derived from an EMBL/GenBank/DDBJ whole genome shotgun (WGS) entry which is preliminary data.</text>
</comment>
<keyword evidence="3" id="KW-1185">Reference proteome</keyword>
<organism evidence="2 3">
    <name type="scientific">Winogradskyella vincentii</name>
    <dbReference type="NCBI Taxonomy" id="2877122"/>
    <lineage>
        <taxon>Bacteria</taxon>
        <taxon>Pseudomonadati</taxon>
        <taxon>Bacteroidota</taxon>
        <taxon>Flavobacteriia</taxon>
        <taxon>Flavobacteriales</taxon>
        <taxon>Flavobacteriaceae</taxon>
        <taxon>Winogradskyella</taxon>
    </lineage>
</organism>
<accession>A0ABS7Y2F5</accession>
<proteinExistence type="predicted"/>
<keyword evidence="1" id="KW-1133">Transmembrane helix</keyword>
<evidence type="ECO:0000256" key="1">
    <source>
        <dbReference type="SAM" id="Phobius"/>
    </source>
</evidence>
<name>A0ABS7Y2F5_9FLAO</name>
<dbReference type="Proteomes" id="UP001198402">
    <property type="component" value="Unassembled WGS sequence"/>
</dbReference>
<reference evidence="3" key="1">
    <citation type="submission" date="2023-07" db="EMBL/GenBank/DDBJ databases">
        <authorList>
            <person name="Yue Y."/>
        </authorList>
    </citation>
    <scope>NUCLEOTIDE SEQUENCE [LARGE SCALE GENOMIC DNA]</scope>
    <source>
        <strain evidence="3">2Y89</strain>
    </source>
</reference>
<protein>
    <submittedName>
        <fullName evidence="2">Uncharacterized protein</fullName>
    </submittedName>
</protein>
<evidence type="ECO:0000313" key="2">
    <source>
        <dbReference type="EMBL" id="MCA0152822.1"/>
    </source>
</evidence>
<dbReference type="EMBL" id="JAIUJS010000003">
    <property type="protein sequence ID" value="MCA0152822.1"/>
    <property type="molecule type" value="Genomic_DNA"/>
</dbReference>
<keyword evidence="1" id="KW-0812">Transmembrane</keyword>
<evidence type="ECO:0000313" key="3">
    <source>
        <dbReference type="Proteomes" id="UP001198402"/>
    </source>
</evidence>
<sequence length="239" mass="27681">MLLKKTNIEERLQRLRYKQNNESLIIDAVFDILENDNRKDTEIEKTLSSPNSSDKNNFIFDLLETKNIYHIDQIKEICINYRLRFLDSKYFKGELPYEAISKIKSLEKQHNTKLNGFKIIAPSKLFKLENADDPLLFAPIGNGYYYLIHKWGNDLNPFRKILMWPYKSFGNLIIATLIVSLIATGLFPEGVFSNKPNSAQAGMIFFFIFKSIAAVVIYYGFAAGKNFNTAIWNSKYFNA</sequence>